<feature type="transmembrane region" description="Helical" evidence="1">
    <location>
        <begin position="92"/>
        <end position="112"/>
    </location>
</feature>
<dbReference type="InterPro" id="IPR010690">
    <property type="entry name" value="YqfD"/>
</dbReference>
<dbReference type="Proteomes" id="UP000467132">
    <property type="component" value="Unassembled WGS sequence"/>
</dbReference>
<dbReference type="AlphaFoldDB" id="A0A845QWZ0"/>
<name>A0A845QWZ0_9CLOT</name>
<gene>
    <name evidence="2" type="primary">yqfD</name>
    <name evidence="2" type="ORF">D3Z33_09135</name>
</gene>
<reference evidence="2 3" key="1">
    <citation type="submission" date="2018-08" db="EMBL/GenBank/DDBJ databases">
        <title>Murine metabolic-syndrome-specific gut microbial biobank.</title>
        <authorList>
            <person name="Liu C."/>
        </authorList>
    </citation>
    <scope>NUCLEOTIDE SEQUENCE [LARGE SCALE GENOMIC DNA]</scope>
    <source>
        <strain evidence="2 3">583</strain>
    </source>
</reference>
<keyword evidence="3" id="KW-1185">Reference proteome</keyword>
<proteinExistence type="predicted"/>
<evidence type="ECO:0000313" key="2">
    <source>
        <dbReference type="EMBL" id="NBI07015.1"/>
    </source>
</evidence>
<keyword evidence="1" id="KW-0812">Transmembrane</keyword>
<dbReference type="PIRSF" id="PIRSF029895">
    <property type="entry name" value="SpoIV"/>
    <property type="match status" value="1"/>
</dbReference>
<dbReference type="Pfam" id="PF06898">
    <property type="entry name" value="YqfD"/>
    <property type="match status" value="1"/>
</dbReference>
<evidence type="ECO:0000313" key="3">
    <source>
        <dbReference type="Proteomes" id="UP000467132"/>
    </source>
</evidence>
<keyword evidence="1" id="KW-0472">Membrane</keyword>
<accession>A0A845QWZ0</accession>
<sequence>MLLIIRLWNYIRGYVIIRIEGLTLERFINLATINNIYLWDIERLDYTTLEAKVSLKGFKQLKPIILKVGSRYGVISREGFPFLFTKLRKRKMLALGFILMIGVIFFLTSFVWTIDIYSPEEFDEKQLIEYLNREGVKIGVRKSTIDNEELKIEILKEFDDISYINLKLKGTKLIIDLKEREYYTHDHKWDKSKPTNIVASKKGVIEKVIAKNGKAVVEKGDIVKSGQTLISGVIKNEEDENILLVHSEGEVLARTYYYKTIKEPIVKEVEKETGEKYFSREIKIGEKSIHIKKDDIPFKHYREFIGDEDKSFYSIIPFDIIKHEYREVKKETVKQNIDSLKESLSVIITKEAMKDVKEDSKVLSKDITFERKDNFLIASIKVELIENIAQKKYINENIEIQNDDSEENKEE</sequence>
<keyword evidence="1" id="KW-1133">Transmembrane helix</keyword>
<organism evidence="2 3">
    <name type="scientific">Senegalia massiliensis</name>
    <dbReference type="NCBI Taxonomy" id="1720316"/>
    <lineage>
        <taxon>Bacteria</taxon>
        <taxon>Bacillati</taxon>
        <taxon>Bacillota</taxon>
        <taxon>Clostridia</taxon>
        <taxon>Eubacteriales</taxon>
        <taxon>Clostridiaceae</taxon>
        <taxon>Senegalia</taxon>
    </lineage>
</organism>
<dbReference type="EMBL" id="QXXA01000009">
    <property type="protein sequence ID" value="NBI07015.1"/>
    <property type="molecule type" value="Genomic_DNA"/>
</dbReference>
<comment type="caution">
    <text evidence="2">The sequence shown here is derived from an EMBL/GenBank/DDBJ whole genome shotgun (WGS) entry which is preliminary data.</text>
</comment>
<evidence type="ECO:0000256" key="1">
    <source>
        <dbReference type="SAM" id="Phobius"/>
    </source>
</evidence>
<dbReference type="NCBIfam" id="TIGR02876">
    <property type="entry name" value="spore_yqfD"/>
    <property type="match status" value="1"/>
</dbReference>
<protein>
    <submittedName>
        <fullName evidence="2">Sporulation protein YqfD</fullName>
    </submittedName>
</protein>